<evidence type="ECO:0000313" key="9">
    <source>
        <dbReference type="Proteomes" id="UP001105220"/>
    </source>
</evidence>
<feature type="domain" description="Dendritic cell-specific transmembrane protein-like" evidence="7">
    <location>
        <begin position="430"/>
        <end position="645"/>
    </location>
</feature>
<dbReference type="Pfam" id="PF07782">
    <property type="entry name" value="DC_STAMP"/>
    <property type="match status" value="1"/>
</dbReference>
<comment type="subcellular location">
    <subcellularLocation>
        <location evidence="1">Membrane</location>
        <topology evidence="1">Multi-pass membrane protein</topology>
    </subcellularLocation>
</comment>
<feature type="region of interest" description="Disordered" evidence="5">
    <location>
        <begin position="219"/>
        <end position="252"/>
    </location>
</feature>
<evidence type="ECO:0000256" key="2">
    <source>
        <dbReference type="ARBA" id="ARBA00022692"/>
    </source>
</evidence>
<dbReference type="PANTHER" id="PTHR21041:SF17">
    <property type="entry name" value="E3 UBIQUITIN-PROTEIN LIGASE DCST1"/>
    <property type="match status" value="1"/>
</dbReference>
<evidence type="ECO:0000256" key="4">
    <source>
        <dbReference type="ARBA" id="ARBA00023136"/>
    </source>
</evidence>
<dbReference type="GO" id="GO:0016020">
    <property type="term" value="C:membrane"/>
    <property type="evidence" value="ECO:0007669"/>
    <property type="project" value="UniProtKB-SubCell"/>
</dbReference>
<feature type="transmembrane region" description="Helical" evidence="6">
    <location>
        <begin position="596"/>
        <end position="616"/>
    </location>
</feature>
<evidence type="ECO:0000256" key="6">
    <source>
        <dbReference type="SAM" id="Phobius"/>
    </source>
</evidence>
<reference evidence="8" key="2">
    <citation type="submission" date="2020-05" db="UniProtKB">
        <authorList>
            <consortium name="EnsemblMetazoa"/>
        </authorList>
    </citation>
    <scope>IDENTIFICATION</scope>
    <source>
        <strain evidence="8">Ngousso</strain>
    </source>
</reference>
<dbReference type="EnsemblMetazoa" id="ACON005349-RA">
    <property type="protein sequence ID" value="ACON005349-PA"/>
    <property type="gene ID" value="ACON005349"/>
</dbReference>
<dbReference type="VEuPathDB" id="VectorBase:ACON005349"/>
<keyword evidence="9" id="KW-1185">Reference proteome</keyword>
<evidence type="ECO:0000256" key="3">
    <source>
        <dbReference type="ARBA" id="ARBA00022989"/>
    </source>
</evidence>
<dbReference type="Proteomes" id="UP001105220">
    <property type="component" value="Unplaced"/>
</dbReference>
<dbReference type="VEuPathDB" id="VectorBase:ACMO_002016"/>
<evidence type="ECO:0000259" key="7">
    <source>
        <dbReference type="Pfam" id="PF07782"/>
    </source>
</evidence>
<protein>
    <submittedName>
        <fullName evidence="8">Dendritic cell-specific transmembrane protein-like domain-containing protein</fullName>
    </submittedName>
</protein>
<keyword evidence="4 6" id="KW-0472">Membrane</keyword>
<evidence type="ECO:0000256" key="1">
    <source>
        <dbReference type="ARBA" id="ARBA00004141"/>
    </source>
</evidence>
<reference key="1">
    <citation type="journal article" date="2019" name="Genes (Basel)">
        <title>A High-Quality De novo Genome Assembly from a Single Mosquito Using PacBio Sequencing.</title>
        <authorList>
            <person name="Kingan S.B."/>
            <person name="Heaton H."/>
            <person name="Cudini J."/>
            <person name="Lambert C.C."/>
            <person name="Baybayan P."/>
            <person name="Galvin B.D."/>
            <person name="Durbin R."/>
            <person name="Korlach J."/>
            <person name="Lawniczak M.K.N."/>
        </authorList>
    </citation>
    <scope>NUCLEOTIDE SEQUENCE [LARGE SCALE GENOMIC DNA]</scope>
    <source>
        <strain>Mali-NIH</strain>
    </source>
</reference>
<evidence type="ECO:0000313" key="8">
    <source>
        <dbReference type="EnsemblMetazoa" id="ACON005349-PA"/>
    </source>
</evidence>
<keyword evidence="3 6" id="KW-1133">Transmembrane helix</keyword>
<proteinExistence type="predicted"/>
<dbReference type="PANTHER" id="PTHR21041">
    <property type="entry name" value="DENDRITIC CELL-SPECIFIC TRANSMEMBRANE PROTEIN"/>
    <property type="match status" value="1"/>
</dbReference>
<organism evidence="8 9">
    <name type="scientific">Anopheles coluzzii</name>
    <name type="common">African malaria mosquito</name>
    <dbReference type="NCBI Taxonomy" id="1518534"/>
    <lineage>
        <taxon>Eukaryota</taxon>
        <taxon>Metazoa</taxon>
        <taxon>Ecdysozoa</taxon>
        <taxon>Arthropoda</taxon>
        <taxon>Hexapoda</taxon>
        <taxon>Insecta</taxon>
        <taxon>Pterygota</taxon>
        <taxon>Neoptera</taxon>
        <taxon>Endopterygota</taxon>
        <taxon>Diptera</taxon>
        <taxon>Nematocera</taxon>
        <taxon>Culicoidea</taxon>
        <taxon>Culicidae</taxon>
        <taxon>Anophelinae</taxon>
        <taxon>Anopheles</taxon>
    </lineage>
</organism>
<accession>A0A6E8VLZ3</accession>
<feature type="transmembrane region" description="Helical" evidence="6">
    <location>
        <begin position="41"/>
        <end position="59"/>
    </location>
</feature>
<dbReference type="VEuPathDB" id="VectorBase:ACON2_034488"/>
<feature type="compositionally biased region" description="Acidic residues" evidence="5">
    <location>
        <begin position="230"/>
        <end position="242"/>
    </location>
</feature>
<keyword evidence="2 6" id="KW-0812">Transmembrane</keyword>
<evidence type="ECO:0000256" key="5">
    <source>
        <dbReference type="SAM" id="MobiDB-lite"/>
    </source>
</evidence>
<dbReference type="InterPro" id="IPR012858">
    <property type="entry name" value="DC_STAMP-like"/>
</dbReference>
<dbReference type="InterPro" id="IPR051856">
    <property type="entry name" value="CSR-E3_Ligase_Protein"/>
</dbReference>
<dbReference type="AlphaFoldDB" id="A0A6E8VLZ3"/>
<name>A0A6E8VLZ3_ANOCL</name>
<sequence length="755" mass="84842">MNFSRIRYLFRRFFTTFERNYPTPYKLLAGEKRTELLLPRALVLALYGLLVGFLFYRLVLVNLDLPDTVRFYFGLTVAVALGKRQQFPYNETAHQLGVFCFFSTPLAAVGCSFSAQVRCVCALCWVGFFGKAGRNLLKTLTLTLLLTGPIENATLNGREVVRVLTCSAELAFNLTLTRVDLMTKPFQNALLQGRDRLPELKQEFSAIVSIVEPIVREVEHSGHGGGGGDGGEDGSDSLSSEEETTHGAGIDGPIRSAAAYQQAYVAKLNERCLAQLATGVDRCKASFERSYDECSESLPPLVNTLLCWPMKLDVACSSAELFGVGAVCRMEDVLDEDFGANYRLLKQTEHQLTGGVGSIEIDYQVPDLRNHSGYVTIKKASKQMGKEFSKKKHFLRLVSYFVRKVFAFIFLRVIFSSVRYHNAYLWRITFNNFYITDQFRALDARRVEENGFPLLPLRAIQQSELIDTRAGIWNKLELRHIVGSFATLLFHSLSTTVLLLMDALLYETLDIVARHSRIEYHQQGFHGVNVTVCLCKRFQVHRFFSSMVYHFFIPNQVTGTGALAELVRNTAEGFRTNERLDFHASNEACLPCPVPLSGWTVAGIYGLFALLALLITTEAYVQRARRLICSFFYPGREQLRTAYLYNRVLRQTRTLQATLPERILQLAGSSGPCRVLPFCDRLALHHPNWFGWTRTGRRCAVCRGAGAPQECQRPDCFLCYCAGCWQDIDRQCVVCGGQPADCSSCCNPLGNLSTA</sequence>